<keyword evidence="2" id="KW-1185">Reference proteome</keyword>
<evidence type="ECO:0000313" key="2">
    <source>
        <dbReference type="Proteomes" id="UP000689195"/>
    </source>
</evidence>
<proteinExistence type="predicted"/>
<name>A0A8S1WB51_9CILI</name>
<accession>A0A8S1WB51</accession>
<gene>
    <name evidence="1" type="ORF">PPENT_87.1.T0860165</name>
</gene>
<dbReference type="AlphaFoldDB" id="A0A8S1WB51"/>
<comment type="caution">
    <text evidence="1">The sequence shown here is derived from an EMBL/GenBank/DDBJ whole genome shotgun (WGS) entry which is preliminary data.</text>
</comment>
<dbReference type="Proteomes" id="UP000689195">
    <property type="component" value="Unassembled WGS sequence"/>
</dbReference>
<sequence>MLKLNQQILIRSTHVNCNQPFQQLNHQDSYSKIHIIPNNRKKSSEHILQKQNNKGEIHFQDRKKQNSIPDILYLQSNFIKCHTHTNNQIDNKDYEIQSKKQKTFHNQDISPKRISQDASPLQNIVINRKRNCVSENKKELFNENELQKKPKQKVQNHLQIFNQDYDQPSNRITFQASTYIDDGKLILKSIETPGTAQFMQSNKDDNFVYLNENIQQNIEYDCYPEQQIQQRKLSCQEDTFMPVQKTIPTKKPYFQSKKGNQDHYSILECRKIMTILDKQQDRIFESIGLNSSEIQHSPSSDGLNKTLKFDDQIKKNQESRFIQQQKLIQSKRNIIKDENQPYWKLREISQCKKKR</sequence>
<organism evidence="1 2">
    <name type="scientific">Paramecium pentaurelia</name>
    <dbReference type="NCBI Taxonomy" id="43138"/>
    <lineage>
        <taxon>Eukaryota</taxon>
        <taxon>Sar</taxon>
        <taxon>Alveolata</taxon>
        <taxon>Ciliophora</taxon>
        <taxon>Intramacronucleata</taxon>
        <taxon>Oligohymenophorea</taxon>
        <taxon>Peniculida</taxon>
        <taxon>Parameciidae</taxon>
        <taxon>Paramecium</taxon>
    </lineage>
</organism>
<reference evidence="1" key="1">
    <citation type="submission" date="2021-01" db="EMBL/GenBank/DDBJ databases">
        <authorList>
            <consortium name="Genoscope - CEA"/>
            <person name="William W."/>
        </authorList>
    </citation>
    <scope>NUCLEOTIDE SEQUENCE</scope>
</reference>
<protein>
    <submittedName>
        <fullName evidence="1">Uncharacterized protein</fullName>
    </submittedName>
</protein>
<evidence type="ECO:0000313" key="1">
    <source>
        <dbReference type="EMBL" id="CAD8186113.1"/>
    </source>
</evidence>
<dbReference type="EMBL" id="CAJJDO010000086">
    <property type="protein sequence ID" value="CAD8186113.1"/>
    <property type="molecule type" value="Genomic_DNA"/>
</dbReference>
<dbReference type="OrthoDB" id="306076at2759"/>